<accession>A0A914QX97</accession>
<dbReference type="PANTHER" id="PTHR43788:SF16">
    <property type="entry name" value="HELICASE WITH ZINC FINGER 2"/>
    <property type="match status" value="1"/>
</dbReference>
<dbReference type="AlphaFoldDB" id="A0A914QX97"/>
<dbReference type="Pfam" id="PF13087">
    <property type="entry name" value="AAA_12"/>
    <property type="match status" value="1"/>
</dbReference>
<dbReference type="GO" id="GO:0043139">
    <property type="term" value="F:5'-3' DNA helicase activity"/>
    <property type="evidence" value="ECO:0007669"/>
    <property type="project" value="TreeGrafter"/>
</dbReference>
<dbReference type="GO" id="GO:0005524">
    <property type="term" value="F:ATP binding"/>
    <property type="evidence" value="ECO:0007669"/>
    <property type="project" value="UniProtKB-KW"/>
</dbReference>
<proteinExistence type="predicted"/>
<dbReference type="WBParaSite" id="PDA_v2.g6504.t1">
    <property type="protein sequence ID" value="PDA_v2.g6504.t1"/>
    <property type="gene ID" value="PDA_v2.g6504"/>
</dbReference>
<feature type="domain" description="DNA2/NAM7 helicase-like C-terminal" evidence="6">
    <location>
        <begin position="720"/>
        <end position="889"/>
    </location>
</feature>
<evidence type="ECO:0000256" key="3">
    <source>
        <dbReference type="ARBA" id="ARBA00022806"/>
    </source>
</evidence>
<evidence type="ECO:0000313" key="8">
    <source>
        <dbReference type="WBParaSite" id="PDA_v2.g6504.t1"/>
    </source>
</evidence>
<evidence type="ECO:0000259" key="6">
    <source>
        <dbReference type="Pfam" id="PF13087"/>
    </source>
</evidence>
<evidence type="ECO:0000256" key="5">
    <source>
        <dbReference type="SAM" id="MobiDB-lite"/>
    </source>
</evidence>
<sequence length="986" mass="108780">MAESDPHNQQGPLWPNQIMDTFDASLSDGEPETKKRKPNDSEIVTDTQQPSAEDSPAASSEIIVEPIQNRSDNAEVAHQSIRGFVISSNNEETVVLPDGELAKQGVLFVKNDATIFNCNGGLETEMLPVATVIEEIIFEPTGPEKQQRIYRQIIGEITSCKVVKKPKIKEQIVFCTNSDSTSFTVAEVHTQTEMRIPKKCLQGGARGQGQLFLLKLAHIDGESGGYHMPTNSHLPKGIVDHTLQRPKSIVPYSMALYAKCDSLTTKTDEAENWKTMADIILASNAVVVSQHKNENQITAVMNEVVVEKDDVLKFSIKIEKKIMKSKYTKNSNALLYKKGAPSINAKVTAVTFCGAEVAISFEVNLQVFMDQQGIYDKNEILEGIMNGKAIEIGPSISIENFYKFATDLKEGKVSVWNTEASDESRKILAACFAAKIDSTDVFGFPDILATLNSSSATEEQRKIAKMAIGGKSMVSAVESAAGCGKTFTILLIIKCIILHCQHFLPLLVTSRTNAAGLLIASKAKQLSTNILIFCADSAFKSLDELELQLVQNFGLKNRYKELMDMDRCEQKLTEEERAMMMSAEHLILNKDDLSAAVETDDEESNCDGKYEIIFGCIKIIMKRLNIQIVIATMTVAARYMSSFTDTIKYCVVDEAGYVPQIKLASLVADMKFLKGLACFGDTCQNDGFELSLPKWLKPYGYNSALKVIKQGGGKGLYTGSLTKTYRFGKPMLDLIAPCCYKDKNLSAQNQESTHPLEPIFEIKTPYDFVFVDCPGEEMACYPKGKRNERQAIEAVTIAQKLKENYPDYSLVIASTYSKQSDFIREHMKTNGIQGIETSSADQGDEKDFVVLNLVVSSNLTTKPNTFINDKGRFTVEVTRARLGCVIIGDLELMKKHSSWKQIIQMLEDTKSIKQKPSSSLATLPHLRNISSAKPNLPRNQIQVQTHGSTLASSKPNSNKNKGSKGLSPSASSSNSGQLASTLKLDY</sequence>
<keyword evidence="4" id="KW-0067">ATP-binding</keyword>
<protein>
    <submittedName>
        <fullName evidence="8">DNA2/NAM7 helicase-like C-terminal domain-containing protein</fullName>
    </submittedName>
</protein>
<keyword evidence="1" id="KW-0547">Nucleotide-binding</keyword>
<evidence type="ECO:0000256" key="1">
    <source>
        <dbReference type="ARBA" id="ARBA00022741"/>
    </source>
</evidence>
<dbReference type="PANTHER" id="PTHR43788">
    <property type="entry name" value="DNA2/NAM7 HELICASE FAMILY MEMBER"/>
    <property type="match status" value="1"/>
</dbReference>
<keyword evidence="2" id="KW-0378">Hydrolase</keyword>
<dbReference type="GO" id="GO:0016787">
    <property type="term" value="F:hydrolase activity"/>
    <property type="evidence" value="ECO:0007669"/>
    <property type="project" value="UniProtKB-KW"/>
</dbReference>
<dbReference type="Proteomes" id="UP000887578">
    <property type="component" value="Unplaced"/>
</dbReference>
<keyword evidence="7" id="KW-1185">Reference proteome</keyword>
<feature type="compositionally biased region" description="Low complexity" evidence="5">
    <location>
        <begin position="952"/>
        <end position="980"/>
    </location>
</feature>
<dbReference type="InterPro" id="IPR027417">
    <property type="entry name" value="P-loop_NTPase"/>
</dbReference>
<dbReference type="SUPFAM" id="SSF52540">
    <property type="entry name" value="P-loop containing nucleoside triphosphate hydrolases"/>
    <property type="match status" value="1"/>
</dbReference>
<dbReference type="InterPro" id="IPR041679">
    <property type="entry name" value="DNA2/NAM7-like_C"/>
</dbReference>
<dbReference type="InterPro" id="IPR050534">
    <property type="entry name" value="Coronavir_polyprotein_1ab"/>
</dbReference>
<dbReference type="InterPro" id="IPR047187">
    <property type="entry name" value="SF1_C_Upf1"/>
</dbReference>
<organism evidence="7 8">
    <name type="scientific">Panagrolaimus davidi</name>
    <dbReference type="NCBI Taxonomy" id="227884"/>
    <lineage>
        <taxon>Eukaryota</taxon>
        <taxon>Metazoa</taxon>
        <taxon>Ecdysozoa</taxon>
        <taxon>Nematoda</taxon>
        <taxon>Chromadorea</taxon>
        <taxon>Rhabditida</taxon>
        <taxon>Tylenchina</taxon>
        <taxon>Panagrolaimomorpha</taxon>
        <taxon>Panagrolaimoidea</taxon>
        <taxon>Panagrolaimidae</taxon>
        <taxon>Panagrolaimus</taxon>
    </lineage>
</organism>
<keyword evidence="3" id="KW-0347">Helicase</keyword>
<reference evidence="8" key="1">
    <citation type="submission" date="2022-11" db="UniProtKB">
        <authorList>
            <consortium name="WormBaseParasite"/>
        </authorList>
    </citation>
    <scope>IDENTIFICATION</scope>
</reference>
<evidence type="ECO:0000256" key="2">
    <source>
        <dbReference type="ARBA" id="ARBA00022801"/>
    </source>
</evidence>
<dbReference type="Gene3D" id="3.40.50.300">
    <property type="entry name" value="P-loop containing nucleotide triphosphate hydrolases"/>
    <property type="match status" value="2"/>
</dbReference>
<feature type="region of interest" description="Disordered" evidence="5">
    <location>
        <begin position="944"/>
        <end position="986"/>
    </location>
</feature>
<evidence type="ECO:0000313" key="7">
    <source>
        <dbReference type="Proteomes" id="UP000887578"/>
    </source>
</evidence>
<evidence type="ECO:0000256" key="4">
    <source>
        <dbReference type="ARBA" id="ARBA00022840"/>
    </source>
</evidence>
<dbReference type="CDD" id="cd18808">
    <property type="entry name" value="SF1_C_Upf1"/>
    <property type="match status" value="1"/>
</dbReference>
<name>A0A914QX97_9BILA</name>
<feature type="region of interest" description="Disordered" evidence="5">
    <location>
        <begin position="1"/>
        <end position="58"/>
    </location>
</feature>